<accession>A0ABN9JFC4</accession>
<sequence length="188" mass="21008">MPALTNVIPNETWQLALEFEGQEIRLFDASIARAEKDWPEFAYPHKLKNLTFDAQQVSWPGGRVLDAAYLYEKSKPIEGWALQRQVLRLGYKNQAPTSQHSSHHVYGVWLCPFRERAFELGESIGGGHADTGGSSGFSLAELQGSRGWQHHFDLSDCAWAVPLVETASDQAMLLNVLIRAVCRRAGTL</sequence>
<dbReference type="Proteomes" id="UP001189757">
    <property type="component" value="Unassembled WGS sequence"/>
</dbReference>
<organism evidence="1 2">
    <name type="scientific">Ralstonia flaminis</name>
    <dbReference type="NCBI Taxonomy" id="3058597"/>
    <lineage>
        <taxon>Bacteria</taxon>
        <taxon>Pseudomonadati</taxon>
        <taxon>Pseudomonadota</taxon>
        <taxon>Betaproteobacteria</taxon>
        <taxon>Burkholderiales</taxon>
        <taxon>Burkholderiaceae</taxon>
        <taxon>Ralstonia</taxon>
    </lineage>
</organism>
<dbReference type="RefSeq" id="WP_316680171.1">
    <property type="nucleotide sequence ID" value="NZ_CATZLL010000002.1"/>
</dbReference>
<dbReference type="EMBL" id="CATZLL010000002">
    <property type="protein sequence ID" value="CAJ0809969.1"/>
    <property type="molecule type" value="Genomic_DNA"/>
</dbReference>
<proteinExistence type="predicted"/>
<keyword evidence="2" id="KW-1185">Reference proteome</keyword>
<protein>
    <recommendedName>
        <fullName evidence="3">DUF2442 domain-containing protein</fullName>
    </recommendedName>
</protein>
<comment type="caution">
    <text evidence="1">The sequence shown here is derived from an EMBL/GenBank/DDBJ whole genome shotgun (WGS) entry which is preliminary data.</text>
</comment>
<evidence type="ECO:0000313" key="1">
    <source>
        <dbReference type="EMBL" id="CAJ0809969.1"/>
    </source>
</evidence>
<reference evidence="1 2" key="1">
    <citation type="submission" date="2023-07" db="EMBL/GenBank/DDBJ databases">
        <authorList>
            <person name="Peeters C."/>
        </authorList>
    </citation>
    <scope>NUCLEOTIDE SEQUENCE [LARGE SCALE GENOMIC DNA]</scope>
    <source>
        <strain evidence="1 2">LMG 18101</strain>
    </source>
</reference>
<evidence type="ECO:0000313" key="2">
    <source>
        <dbReference type="Proteomes" id="UP001189757"/>
    </source>
</evidence>
<name>A0ABN9JFC4_9RALS</name>
<gene>
    <name evidence="1" type="ORF">LMG18101_00733</name>
</gene>
<evidence type="ECO:0008006" key="3">
    <source>
        <dbReference type="Google" id="ProtNLM"/>
    </source>
</evidence>